<dbReference type="WormBase" id="SRAE_1000105400">
    <property type="protein sequence ID" value="SRP00884"/>
    <property type="gene ID" value="WBGene00257655"/>
</dbReference>
<feature type="binding site" evidence="6">
    <location>
        <position position="180"/>
    </location>
    <ligand>
        <name>S-adenosyl-L-methionine</name>
        <dbReference type="ChEBI" id="CHEBI:59789"/>
    </ligand>
</feature>
<dbReference type="GO" id="GO:0070475">
    <property type="term" value="P:rRNA base methylation"/>
    <property type="evidence" value="ECO:0007669"/>
    <property type="project" value="TreeGrafter"/>
</dbReference>
<dbReference type="GO" id="GO:0005634">
    <property type="term" value="C:nucleus"/>
    <property type="evidence" value="ECO:0007669"/>
    <property type="project" value="TreeGrafter"/>
</dbReference>
<evidence type="ECO:0000256" key="6">
    <source>
        <dbReference type="PIRSR" id="PIRSR037350-1"/>
    </source>
</evidence>
<evidence type="ECO:0000313" key="9">
    <source>
        <dbReference type="WBParaSite" id="SRAE_1000105400.1"/>
    </source>
</evidence>
<dbReference type="EC" id="2.1.1.-" evidence="5"/>
<organism evidence="7">
    <name type="scientific">Strongyloides ratti</name>
    <name type="common">Parasitic roundworm</name>
    <dbReference type="NCBI Taxonomy" id="34506"/>
    <lineage>
        <taxon>Eukaryota</taxon>
        <taxon>Metazoa</taxon>
        <taxon>Ecdysozoa</taxon>
        <taxon>Nematoda</taxon>
        <taxon>Chromadorea</taxon>
        <taxon>Rhabditida</taxon>
        <taxon>Tylenchina</taxon>
        <taxon>Panagrolaimomorpha</taxon>
        <taxon>Strongyloidoidea</taxon>
        <taxon>Strongyloididae</taxon>
        <taxon>Strongyloides</taxon>
    </lineage>
</organism>
<feature type="binding site" evidence="6">
    <location>
        <position position="76"/>
    </location>
    <ligand>
        <name>S-adenosyl-L-methionine</name>
        <dbReference type="ChEBI" id="CHEBI:59789"/>
    </ligand>
</feature>
<dbReference type="Pfam" id="PF05971">
    <property type="entry name" value="Methyltransf_10"/>
    <property type="match status" value="1"/>
</dbReference>
<feature type="binding site" evidence="6">
    <location>
        <position position="103"/>
    </location>
    <ligand>
        <name>S-adenosyl-L-methionine</name>
        <dbReference type="ChEBI" id="CHEBI:59789"/>
    </ligand>
</feature>
<dbReference type="InterPro" id="IPR010286">
    <property type="entry name" value="METTL16/RlmF"/>
</dbReference>
<evidence type="ECO:0000313" key="10">
    <source>
        <dbReference type="WormBase" id="SRAE_1000105400"/>
    </source>
</evidence>
<dbReference type="PANTHER" id="PTHR13393:SF0">
    <property type="entry name" value="RNA N6-ADENOSINE-METHYLTRANSFERASE METTL16"/>
    <property type="match status" value="1"/>
</dbReference>
<keyword evidence="8" id="KW-1185">Reference proteome</keyword>
<dbReference type="RefSeq" id="XP_024501987.1">
    <property type="nucleotide sequence ID" value="XM_024647961.1"/>
</dbReference>
<reference evidence="9" key="2">
    <citation type="submission" date="2020-12" db="UniProtKB">
        <authorList>
            <consortium name="WormBaseParasite"/>
        </authorList>
    </citation>
    <scope>IDENTIFICATION</scope>
</reference>
<dbReference type="SUPFAM" id="SSF53335">
    <property type="entry name" value="S-adenosyl-L-methionine-dependent methyltransferases"/>
    <property type="match status" value="1"/>
</dbReference>
<dbReference type="OMA" id="NEMHPRN"/>
<dbReference type="PANTHER" id="PTHR13393">
    <property type="entry name" value="SAM-DEPENDENT METHYLTRANSFERASE"/>
    <property type="match status" value="1"/>
</dbReference>
<dbReference type="Proteomes" id="UP000035682">
    <property type="component" value="Unplaced"/>
</dbReference>
<dbReference type="CTD" id="36375150"/>
<dbReference type="GeneID" id="36375150"/>
<keyword evidence="2 5" id="KW-0489">Methyltransferase</keyword>
<keyword evidence="3 5" id="KW-0808">Transferase</keyword>
<feature type="binding site" evidence="6">
    <location>
        <position position="126"/>
    </location>
    <ligand>
        <name>S-adenosyl-L-methionine</name>
        <dbReference type="ChEBI" id="CHEBI:59789"/>
    </ligand>
</feature>
<name>A0A090KZ47_STRRB</name>
<evidence type="ECO:0000256" key="5">
    <source>
        <dbReference type="PIRNR" id="PIRNR037350"/>
    </source>
</evidence>
<protein>
    <recommendedName>
        <fullName evidence="5">U6 small nuclear RNA (adenine-(43)-N(6))-methyltransferase</fullName>
        <ecNumber evidence="5">2.1.1.-</ecNumber>
    </recommendedName>
</protein>
<evidence type="ECO:0000256" key="2">
    <source>
        <dbReference type="ARBA" id="ARBA00022603"/>
    </source>
</evidence>
<dbReference type="WBParaSite" id="SRAE_1000105400.1">
    <property type="protein sequence ID" value="SRAE_1000105400.1"/>
    <property type="gene ID" value="WBGene00257655"/>
</dbReference>
<dbReference type="Gene3D" id="3.40.50.150">
    <property type="entry name" value="Vaccinia Virus protein VP39"/>
    <property type="match status" value="1"/>
</dbReference>
<dbReference type="OrthoDB" id="514248at2759"/>
<accession>A0A090KZ47</accession>
<dbReference type="PIRSF" id="PIRSF037350">
    <property type="entry name" value="Mtase_ZK1128_prd"/>
    <property type="match status" value="1"/>
</dbReference>
<comment type="similarity">
    <text evidence="1 5">Belongs to the methyltransferase superfamily. METTL16/RlmF family.</text>
</comment>
<dbReference type="GO" id="GO:0008168">
    <property type="term" value="F:methyltransferase activity"/>
    <property type="evidence" value="ECO:0007669"/>
    <property type="project" value="UniProtKB-UniRule"/>
</dbReference>
<evidence type="ECO:0000256" key="3">
    <source>
        <dbReference type="ARBA" id="ARBA00022679"/>
    </source>
</evidence>
<reference evidence="7 8" key="1">
    <citation type="submission" date="2014-09" db="EMBL/GenBank/DDBJ databases">
        <authorList>
            <person name="Martin A.A."/>
        </authorList>
    </citation>
    <scope>NUCLEOTIDE SEQUENCE</scope>
    <source>
        <strain evidence="8">ED321</strain>
        <strain evidence="7">ED321 Heterogonic</strain>
    </source>
</reference>
<evidence type="ECO:0000256" key="4">
    <source>
        <dbReference type="ARBA" id="ARBA00022691"/>
    </source>
</evidence>
<dbReference type="InterPro" id="IPR029063">
    <property type="entry name" value="SAM-dependent_MTases_sf"/>
</dbReference>
<gene>
    <name evidence="7 9 10" type="ORF">SRAE_1000105400</name>
</gene>
<dbReference type="STRING" id="34506.A0A090KZ47"/>
<sequence>MHPRNIFFNNEPDFNKLAIKYENLRKVCKLNKKGKFQVNFQDIDSSRIVAEVLLKEYFSLDITFSKNHLIPRINNRLDYLLIIEDFFKLNYKENGKVLGIDIGVGANCIYPLLGNKLMGWDFIGIDIDANAIEEGKKIISNNNLKEKIMLLIKEETDVSNTFALAVKNISNNVKIFSMCNPPFFDDDEVNNRFINVENLKINMLSSKRHTPSSITIATENELSSTGGEINFIKKMIEDSQDEDISKKVSLFTSLIGKKKSIKVIENILKNIKSCYYKFYEMKHGKTSRWIVMWTFNESHTFPNKNWRKRKKI</sequence>
<proteinExistence type="inferred from homology"/>
<evidence type="ECO:0000313" key="8">
    <source>
        <dbReference type="Proteomes" id="UP000035682"/>
    </source>
</evidence>
<dbReference type="InterPro" id="IPR017182">
    <property type="entry name" value="METTL16/PsiM"/>
</dbReference>
<evidence type="ECO:0000313" key="7">
    <source>
        <dbReference type="EMBL" id="CEF62785.1"/>
    </source>
</evidence>
<dbReference type="AlphaFoldDB" id="A0A090KZ47"/>
<evidence type="ECO:0000256" key="1">
    <source>
        <dbReference type="ARBA" id="ARBA00005878"/>
    </source>
</evidence>
<dbReference type="EMBL" id="LN609528">
    <property type="protein sequence ID" value="CEF62785.1"/>
    <property type="molecule type" value="Genomic_DNA"/>
</dbReference>
<keyword evidence="4 6" id="KW-0949">S-adenosyl-L-methionine</keyword>